<comment type="caution">
    <text evidence="4">The sequence shown here is derived from an EMBL/GenBank/DDBJ whole genome shotgun (WGS) entry which is preliminary data.</text>
</comment>
<feature type="compositionally biased region" description="Polar residues" evidence="1">
    <location>
        <begin position="14"/>
        <end position="29"/>
    </location>
</feature>
<dbReference type="Proteomes" id="UP001174694">
    <property type="component" value="Unassembled WGS sequence"/>
</dbReference>
<feature type="region of interest" description="Disordered" evidence="1">
    <location>
        <begin position="325"/>
        <end position="359"/>
    </location>
</feature>
<feature type="region of interest" description="Disordered" evidence="1">
    <location>
        <begin position="619"/>
        <end position="665"/>
    </location>
</feature>
<sequence length="946" mass="101784">MAAAVAVAHVNGLPGSSSRPDSPQSVNSSTKRKRDASDDGSADVNGAEDEKPPTNGNHITRDEKALIRNYFDVLTSYDTDPPILKRPIREASAADEPQAKRQKSDDNAKPASITDKMMQDGYQLMDELVLDIREAVKAQVDELQSSVSEEPSPSKDEAVAKIVKFKEKAQELFRREISYPKANPEPPKVALGTSQDPNASGSVVLTVYGNAPQAKHLFSSLQKKVSTPDDPDGIARPFPENALPNGISITRLIPPLSTEKSSRSLTLGELFPAPRNLPPLQPPKAPKSTTKSNVLGFYHPELAEKSKYRSGSYFSQPISAGHWLDYSNATPSSQIKTKQRERAQSLAGHKPSSSELEMSEMESLFRGAFSSFAPSRDDSAAMVSSGQVSRMWWQRFGQRSFQRMIDAEALEDSAEEAQAAEIDEPMEVDEDLVKDAIENWDESLVDPSLEEALGKKKPDDEDDVEGILQEVSDLIETLSSYQRNRNLALPTSQNRYSADPVNGDMLANGNLAQQPSEEEMVTYQALKAQLALIVKSLPPYAVARLNSDKLEELNISTKIEIRTDEYKGVMEEDEPAAKARAMAAAATPRPVPHRTPSVSNAVPYPGQYARQYPVQGQTPVPVANYYPQTPARPQGPPSYQRPMQQPMPQAQQRSPAPQAYRAGPNGYPVYAQQLAKAQTPYGHSNVGSYQGTPNQQRLAQHPGYPNVAPPGTPGQQRYTPGYPAGYGPPPGMQPPHHPQQPVYPGYANGAMPQRTMSPQVVGQHPGYASQSPQPPPQQLSRAPSYGTPGQAPMQPNAPRYVQYANSPAAPSQVQPGPGPSGYHSVLPDSQHQRIVDQTKARFAAHERSMGFGDKLQQGNFPPVAGLGGIGLGGHVDMSKLAAARANMPGGVAHTSPSPRLPNAGAASGQSPAVNGGSQPPAASPASIPASSVSPAPAPGFQPKPPS</sequence>
<feature type="compositionally biased region" description="Low complexity" evidence="1">
    <location>
        <begin position="917"/>
        <end position="934"/>
    </location>
</feature>
<reference evidence="4" key="1">
    <citation type="submission" date="2022-07" db="EMBL/GenBank/DDBJ databases">
        <title>Fungi with potential for degradation of polypropylene.</title>
        <authorList>
            <person name="Gostincar C."/>
        </authorList>
    </citation>
    <scope>NUCLEOTIDE SEQUENCE</scope>
    <source>
        <strain evidence="4">EXF-13308</strain>
    </source>
</reference>
<dbReference type="Pfam" id="PF25009">
    <property type="entry name" value="DUF7785"/>
    <property type="match status" value="1"/>
</dbReference>
<feature type="region of interest" description="Disordered" evidence="1">
    <location>
        <begin position="222"/>
        <end position="241"/>
    </location>
</feature>
<accession>A0AA38VRM6</accession>
<dbReference type="InterPro" id="IPR057199">
    <property type="entry name" value="DUF7877"/>
</dbReference>
<feature type="region of interest" description="Disordered" evidence="1">
    <location>
        <begin position="681"/>
        <end position="797"/>
    </location>
</feature>
<feature type="compositionally biased region" description="Low complexity" evidence="1">
    <location>
        <begin position="637"/>
        <end position="662"/>
    </location>
</feature>
<feature type="domain" description="DUF7877" evidence="3">
    <location>
        <begin position="63"/>
        <end position="172"/>
    </location>
</feature>
<feature type="compositionally biased region" description="Pro residues" evidence="1">
    <location>
        <begin position="935"/>
        <end position="946"/>
    </location>
</feature>
<evidence type="ECO:0000259" key="3">
    <source>
        <dbReference type="Pfam" id="PF25289"/>
    </source>
</evidence>
<evidence type="ECO:0000256" key="1">
    <source>
        <dbReference type="SAM" id="MobiDB-lite"/>
    </source>
</evidence>
<dbReference type="InterPro" id="IPR056687">
    <property type="entry name" value="DUF7785"/>
</dbReference>
<feature type="region of interest" description="Disordered" evidence="1">
    <location>
        <begin position="888"/>
        <end position="946"/>
    </location>
</feature>
<gene>
    <name evidence="4" type="ORF">NKR23_g4837</name>
</gene>
<protein>
    <submittedName>
        <fullName evidence="4">Uncharacterized protein</fullName>
    </submittedName>
</protein>
<feature type="region of interest" description="Disordered" evidence="1">
    <location>
        <begin position="1"/>
        <end position="63"/>
    </location>
</feature>
<organism evidence="4 5">
    <name type="scientific">Pleurostoma richardsiae</name>
    <dbReference type="NCBI Taxonomy" id="41990"/>
    <lineage>
        <taxon>Eukaryota</taxon>
        <taxon>Fungi</taxon>
        <taxon>Dikarya</taxon>
        <taxon>Ascomycota</taxon>
        <taxon>Pezizomycotina</taxon>
        <taxon>Sordariomycetes</taxon>
        <taxon>Sordariomycetidae</taxon>
        <taxon>Calosphaeriales</taxon>
        <taxon>Pleurostomataceae</taxon>
        <taxon>Pleurostoma</taxon>
    </lineage>
</organism>
<evidence type="ECO:0000313" key="4">
    <source>
        <dbReference type="EMBL" id="KAJ9148606.1"/>
    </source>
</evidence>
<dbReference type="EMBL" id="JANBVO010000012">
    <property type="protein sequence ID" value="KAJ9148606.1"/>
    <property type="molecule type" value="Genomic_DNA"/>
</dbReference>
<feature type="region of interest" description="Disordered" evidence="1">
    <location>
        <begin position="176"/>
        <end position="196"/>
    </location>
</feature>
<evidence type="ECO:0000259" key="2">
    <source>
        <dbReference type="Pfam" id="PF25009"/>
    </source>
</evidence>
<feature type="region of interest" description="Disordered" evidence="1">
    <location>
        <begin position="807"/>
        <end position="826"/>
    </location>
</feature>
<feature type="compositionally biased region" description="Polar residues" evidence="1">
    <location>
        <begin position="681"/>
        <end position="698"/>
    </location>
</feature>
<keyword evidence="5" id="KW-1185">Reference proteome</keyword>
<feature type="compositionally biased region" description="Pro residues" evidence="1">
    <location>
        <begin position="275"/>
        <end position="285"/>
    </location>
</feature>
<dbReference type="Pfam" id="PF25289">
    <property type="entry name" value="DUF7877"/>
    <property type="match status" value="1"/>
</dbReference>
<feature type="compositionally biased region" description="Pro residues" evidence="1">
    <location>
        <begin position="726"/>
        <end position="738"/>
    </location>
</feature>
<feature type="region of interest" description="Disordered" evidence="1">
    <location>
        <begin position="77"/>
        <end position="116"/>
    </location>
</feature>
<feature type="compositionally biased region" description="Polar residues" evidence="1">
    <location>
        <begin position="327"/>
        <end position="336"/>
    </location>
</feature>
<evidence type="ECO:0000313" key="5">
    <source>
        <dbReference type="Proteomes" id="UP001174694"/>
    </source>
</evidence>
<feature type="domain" description="DUF7785" evidence="2">
    <location>
        <begin position="461"/>
        <end position="561"/>
    </location>
</feature>
<feature type="compositionally biased region" description="Polar residues" evidence="1">
    <location>
        <begin position="907"/>
        <end position="916"/>
    </location>
</feature>
<feature type="region of interest" description="Disordered" evidence="1">
    <location>
        <begin position="269"/>
        <end position="292"/>
    </location>
</feature>
<proteinExistence type="predicted"/>
<dbReference type="AlphaFoldDB" id="A0AA38VRM6"/>
<name>A0AA38VRM6_9PEZI</name>
<feature type="compositionally biased region" description="Basic and acidic residues" evidence="1">
    <location>
        <begin position="97"/>
        <end position="108"/>
    </location>
</feature>